<sequence length="391" mass="43761">MDSTADVIIMGGGIIGASIAYHLRRDDPGVGRVVVIEQDWTYARAAAPMSMGGIRQQYSAACNVALARYSLPFYEQFDRLMAGAWGVPQAHFHQRGYLVLMHAENQDRLRQKYEVQRSLGVEIELLSPEAIRDFLPHLNVDDIVGGLYGPRDGYLNPRGALQGFVEQSRELGCVWLQDEVLDFQPGDAQATVRTRHHGTLTTPHLVIAAGAWTQRLAALADIDLPVQPVRRQGCYVTLPVQVGYKFPMTLDRTRDMSFRHDTETDNHLLMSRTVRDEPPGFNFDWDISAFEREIRPMMRHYLPDCGDIQLQRGWAGHYGVTPDENPILGQHPAHACLYMAVGFSGHGVMLAPASGHIISELVRNGHTSTLDAHPYRLERFATGDLIDDPQI</sequence>
<reference evidence="3 4" key="1">
    <citation type="journal article" date="2014" name="Nature">
        <title>An environmental bacterial taxon with a large and distinct metabolic repertoire.</title>
        <authorList>
            <person name="Wilson M.C."/>
            <person name="Mori T."/>
            <person name="Ruckert C."/>
            <person name="Uria A.R."/>
            <person name="Helf M.J."/>
            <person name="Takada K."/>
            <person name="Gernert C."/>
            <person name="Steffens U.A."/>
            <person name="Heycke N."/>
            <person name="Schmitt S."/>
            <person name="Rinke C."/>
            <person name="Helfrich E.J."/>
            <person name="Brachmann A.O."/>
            <person name="Gurgui C."/>
            <person name="Wakimoto T."/>
            <person name="Kracht M."/>
            <person name="Crusemann M."/>
            <person name="Hentschel U."/>
            <person name="Abe I."/>
            <person name="Matsunaga S."/>
            <person name="Kalinowski J."/>
            <person name="Takeyama H."/>
            <person name="Piel J."/>
        </authorList>
    </citation>
    <scope>NUCLEOTIDE SEQUENCE [LARGE SCALE GENOMIC DNA]</scope>
    <source>
        <strain evidence="4">TSY1</strain>
    </source>
</reference>
<dbReference type="HOGENOM" id="CLU_007884_4_1_7"/>
<evidence type="ECO:0000313" key="3">
    <source>
        <dbReference type="EMBL" id="ETX00491.1"/>
    </source>
</evidence>
<dbReference type="PANTHER" id="PTHR13847">
    <property type="entry name" value="SARCOSINE DEHYDROGENASE-RELATED"/>
    <property type="match status" value="1"/>
</dbReference>
<keyword evidence="1" id="KW-0560">Oxidoreductase</keyword>
<evidence type="ECO:0000256" key="1">
    <source>
        <dbReference type="ARBA" id="ARBA00023002"/>
    </source>
</evidence>
<dbReference type="GO" id="GO:0005737">
    <property type="term" value="C:cytoplasm"/>
    <property type="evidence" value="ECO:0007669"/>
    <property type="project" value="TreeGrafter"/>
</dbReference>
<dbReference type="Proteomes" id="UP000019141">
    <property type="component" value="Unassembled WGS sequence"/>
</dbReference>
<dbReference type="GO" id="GO:0016491">
    <property type="term" value="F:oxidoreductase activity"/>
    <property type="evidence" value="ECO:0007669"/>
    <property type="project" value="UniProtKB-KW"/>
</dbReference>
<dbReference type="Pfam" id="PF01266">
    <property type="entry name" value="DAO"/>
    <property type="match status" value="1"/>
</dbReference>
<dbReference type="AlphaFoldDB" id="W4LRY0"/>
<evidence type="ECO:0000313" key="4">
    <source>
        <dbReference type="Proteomes" id="UP000019141"/>
    </source>
</evidence>
<feature type="domain" description="FAD dependent oxidoreductase" evidence="2">
    <location>
        <begin position="6"/>
        <end position="361"/>
    </location>
</feature>
<dbReference type="InterPro" id="IPR006076">
    <property type="entry name" value="FAD-dep_OxRdtase"/>
</dbReference>
<proteinExistence type="predicted"/>
<dbReference type="EMBL" id="AZHW01000333">
    <property type="protein sequence ID" value="ETX00491.1"/>
    <property type="molecule type" value="Genomic_DNA"/>
</dbReference>
<dbReference type="InterPro" id="IPR036188">
    <property type="entry name" value="FAD/NAD-bd_sf"/>
</dbReference>
<dbReference type="PANTHER" id="PTHR13847:SF287">
    <property type="entry name" value="FAD-DEPENDENT OXIDOREDUCTASE DOMAIN-CONTAINING PROTEIN 1"/>
    <property type="match status" value="1"/>
</dbReference>
<organism evidence="3 4">
    <name type="scientific">Entotheonella factor</name>
    <dbReference type="NCBI Taxonomy" id="1429438"/>
    <lineage>
        <taxon>Bacteria</taxon>
        <taxon>Pseudomonadati</taxon>
        <taxon>Nitrospinota/Tectimicrobiota group</taxon>
        <taxon>Candidatus Tectimicrobiota</taxon>
        <taxon>Candidatus Entotheonellia</taxon>
        <taxon>Candidatus Entotheonellales</taxon>
        <taxon>Candidatus Entotheonellaceae</taxon>
        <taxon>Candidatus Entotheonella</taxon>
    </lineage>
</organism>
<evidence type="ECO:0000259" key="2">
    <source>
        <dbReference type="Pfam" id="PF01266"/>
    </source>
</evidence>
<comment type="caution">
    <text evidence="3">The sequence shown here is derived from an EMBL/GenBank/DDBJ whole genome shotgun (WGS) entry which is preliminary data.</text>
</comment>
<dbReference type="Gene3D" id="3.50.50.60">
    <property type="entry name" value="FAD/NAD(P)-binding domain"/>
    <property type="match status" value="1"/>
</dbReference>
<gene>
    <name evidence="3" type="ORF">ETSY1_11065</name>
</gene>
<dbReference type="Gene3D" id="3.30.9.10">
    <property type="entry name" value="D-Amino Acid Oxidase, subunit A, domain 2"/>
    <property type="match status" value="1"/>
</dbReference>
<keyword evidence="4" id="KW-1185">Reference proteome</keyword>
<name>W4LRY0_ENTF1</name>
<accession>W4LRY0</accession>
<dbReference type="SUPFAM" id="SSF51905">
    <property type="entry name" value="FAD/NAD(P)-binding domain"/>
    <property type="match status" value="1"/>
</dbReference>
<protein>
    <recommendedName>
        <fullName evidence="2">FAD dependent oxidoreductase domain-containing protein</fullName>
    </recommendedName>
</protein>